<accession>A0A1Y3G6B4</accession>
<sequence length="429" mass="47321">MRLTLTRICERAGSMTNRALRRWFVVHKWTSLVCTLFLLIVCVTGLPLLFSEQIWDTFVGDDDPPYEVLPTGTPNASLDVIVDKARALYPGQIITSVNPDDDEPAVLVSMAPSWQALKDDENYPDRHSGHWIKFDARTAKVLEQSRPADAPKEPRTWTGIIMGICNRLHTSLFAYLPGRLFLGAMGGVFVASLISGTVLYGRFMKRLPFGSVRTDRASRLTWLDLHNLLGVATLVWATVVGFTGLVNELQTPLFGLWRVTDVRQILKPYANLPVPAQDHLSSVQAAFDTAAKAAPGNEVTGLSFPGASFGSPVHYVLWTRGATPLRARLFTPVLVDARTGELTGAYPMPWYLRFLEISRPLHFGDYGGMPLKILWALLDIVVIGVLVSGLVLWAGKRKIATDARLRALGYDLDNVDDAAVPGLTAETVR</sequence>
<dbReference type="PANTHER" id="PTHR34219">
    <property type="entry name" value="IRON-REGULATED INNER MEMBRANE PROTEIN-RELATED"/>
    <property type="match status" value="1"/>
</dbReference>
<dbReference type="Pfam" id="PF03929">
    <property type="entry name" value="PepSY_TM"/>
    <property type="match status" value="1"/>
</dbReference>
<proteinExistence type="predicted"/>
<feature type="transmembrane region" description="Helical" evidence="1">
    <location>
        <begin position="180"/>
        <end position="201"/>
    </location>
</feature>
<dbReference type="AlphaFoldDB" id="A0A1Y3G6B4"/>
<dbReference type="Proteomes" id="UP000242683">
    <property type="component" value="Unassembled WGS sequence"/>
</dbReference>
<name>A0A1Y3G6B4_9PROT</name>
<dbReference type="EMBL" id="JOPG01000011">
    <property type="protein sequence ID" value="OUJ06358.1"/>
    <property type="molecule type" value="Genomic_DNA"/>
</dbReference>
<feature type="transmembrane region" description="Helical" evidence="1">
    <location>
        <begin position="222"/>
        <end position="246"/>
    </location>
</feature>
<evidence type="ECO:0000313" key="2">
    <source>
        <dbReference type="EMBL" id="OUJ06358.1"/>
    </source>
</evidence>
<evidence type="ECO:0000313" key="3">
    <source>
        <dbReference type="Proteomes" id="UP000242683"/>
    </source>
</evidence>
<comment type="caution">
    <text evidence="2">The sequence shown here is derived from an EMBL/GenBank/DDBJ whole genome shotgun (WGS) entry which is preliminary data.</text>
</comment>
<dbReference type="PANTHER" id="PTHR34219:SF3">
    <property type="entry name" value="BLL7967 PROTEIN"/>
    <property type="match status" value="1"/>
</dbReference>
<dbReference type="InterPro" id="IPR005625">
    <property type="entry name" value="PepSY-ass_TM"/>
</dbReference>
<gene>
    <name evidence="2" type="ORF">HK23_02065</name>
</gene>
<keyword evidence="1" id="KW-0812">Transmembrane</keyword>
<feature type="transmembrane region" description="Helical" evidence="1">
    <location>
        <begin position="373"/>
        <end position="394"/>
    </location>
</feature>
<protein>
    <submittedName>
        <fullName evidence="2">Membrane protein</fullName>
    </submittedName>
</protein>
<feature type="transmembrane region" description="Helical" evidence="1">
    <location>
        <begin position="29"/>
        <end position="50"/>
    </location>
</feature>
<organism evidence="2 3">
    <name type="scientific">Acetobacter malorum</name>
    <dbReference type="NCBI Taxonomy" id="178901"/>
    <lineage>
        <taxon>Bacteria</taxon>
        <taxon>Pseudomonadati</taxon>
        <taxon>Pseudomonadota</taxon>
        <taxon>Alphaproteobacteria</taxon>
        <taxon>Acetobacterales</taxon>
        <taxon>Acetobacteraceae</taxon>
        <taxon>Acetobacter</taxon>
    </lineage>
</organism>
<keyword evidence="1" id="KW-1133">Transmembrane helix</keyword>
<keyword evidence="1" id="KW-0472">Membrane</keyword>
<evidence type="ECO:0000256" key="1">
    <source>
        <dbReference type="SAM" id="Phobius"/>
    </source>
</evidence>
<reference evidence="3" key="1">
    <citation type="submission" date="2014-06" db="EMBL/GenBank/DDBJ databases">
        <authorList>
            <person name="Winans N.J."/>
            <person name="Newell P.D."/>
            <person name="Douglas A.E."/>
        </authorList>
    </citation>
    <scope>NUCLEOTIDE SEQUENCE [LARGE SCALE GENOMIC DNA]</scope>
    <source>
        <strain evidence="3">DsW_057</strain>
    </source>
</reference>